<feature type="transmembrane region" description="Helical" evidence="1">
    <location>
        <begin position="6"/>
        <end position="23"/>
    </location>
</feature>
<dbReference type="Proteomes" id="UP000321513">
    <property type="component" value="Unassembled WGS sequence"/>
</dbReference>
<name>A0A512BCT6_9BACT</name>
<keyword evidence="3" id="KW-1185">Reference proteome</keyword>
<reference evidence="2 3" key="1">
    <citation type="submission" date="2019-07" db="EMBL/GenBank/DDBJ databases">
        <title>Whole genome shotgun sequence of Segetibacter aerophilus NBRC 106135.</title>
        <authorList>
            <person name="Hosoyama A."/>
            <person name="Uohara A."/>
            <person name="Ohji S."/>
            <person name="Ichikawa N."/>
        </authorList>
    </citation>
    <scope>NUCLEOTIDE SEQUENCE [LARGE SCALE GENOMIC DNA]</scope>
    <source>
        <strain evidence="2 3">NBRC 106135</strain>
    </source>
</reference>
<evidence type="ECO:0000313" key="3">
    <source>
        <dbReference type="Proteomes" id="UP000321513"/>
    </source>
</evidence>
<protein>
    <submittedName>
        <fullName evidence="2">Uncharacterized protein</fullName>
    </submittedName>
</protein>
<gene>
    <name evidence="2" type="ORF">SAE01_22750</name>
</gene>
<evidence type="ECO:0000313" key="2">
    <source>
        <dbReference type="EMBL" id="GEO09779.1"/>
    </source>
</evidence>
<sequence length="182" mass="20881">MMEQISKYYPFIAAGCIAALVIYKFHLSKYLKHSEQFSRLYYPVEVVESRRRTLIRKQYFLSGLIVLLLASTVFMHFNSTASNLSSGQVTETPIAEKVSFKYKRKLYKVDVNVVTGNEEPVYKVYFKNTAKDKGNNTMHLFRKENIDGSVKWECRTDSSTLQNNEIASIAGAAIEKALQNRN</sequence>
<organism evidence="2 3">
    <name type="scientific">Segetibacter aerophilus</name>
    <dbReference type="NCBI Taxonomy" id="670293"/>
    <lineage>
        <taxon>Bacteria</taxon>
        <taxon>Pseudomonadati</taxon>
        <taxon>Bacteroidota</taxon>
        <taxon>Chitinophagia</taxon>
        <taxon>Chitinophagales</taxon>
        <taxon>Chitinophagaceae</taxon>
        <taxon>Segetibacter</taxon>
    </lineage>
</organism>
<accession>A0A512BCT6</accession>
<keyword evidence="1" id="KW-0472">Membrane</keyword>
<evidence type="ECO:0000256" key="1">
    <source>
        <dbReference type="SAM" id="Phobius"/>
    </source>
</evidence>
<comment type="caution">
    <text evidence="2">The sequence shown here is derived from an EMBL/GenBank/DDBJ whole genome shotgun (WGS) entry which is preliminary data.</text>
</comment>
<feature type="transmembrane region" description="Helical" evidence="1">
    <location>
        <begin position="59"/>
        <end position="77"/>
    </location>
</feature>
<dbReference type="RefSeq" id="WP_147203887.1">
    <property type="nucleotide sequence ID" value="NZ_BJYT01000007.1"/>
</dbReference>
<keyword evidence="1" id="KW-1133">Transmembrane helix</keyword>
<keyword evidence="1" id="KW-0812">Transmembrane</keyword>
<dbReference type="AlphaFoldDB" id="A0A512BCT6"/>
<dbReference type="EMBL" id="BJYT01000007">
    <property type="protein sequence ID" value="GEO09779.1"/>
    <property type="molecule type" value="Genomic_DNA"/>
</dbReference>
<proteinExistence type="predicted"/>